<evidence type="ECO:0000313" key="4">
    <source>
        <dbReference type="EMBL" id="ATG47603.1"/>
    </source>
</evidence>
<proteinExistence type="predicted"/>
<feature type="region of interest" description="Disordered" evidence="2">
    <location>
        <begin position="59"/>
        <end position="87"/>
    </location>
</feature>
<accession>A0A291GAP1</accession>
<dbReference type="RefSeq" id="WP_096805588.1">
    <property type="nucleotide sequence ID" value="NZ_CP022196.1"/>
</dbReference>
<dbReference type="Gene3D" id="3.30.2400.10">
    <property type="entry name" value="Major capsid protein gp5"/>
    <property type="match status" value="1"/>
</dbReference>
<dbReference type="InterPro" id="IPR054612">
    <property type="entry name" value="Phage_capsid-like_C"/>
</dbReference>
<dbReference type="Proteomes" id="UP000217935">
    <property type="component" value="Chromosome"/>
</dbReference>
<protein>
    <submittedName>
        <fullName evidence="4">Phage major capsid protein</fullName>
    </submittedName>
</protein>
<comment type="subcellular location">
    <subcellularLocation>
        <location evidence="1">Virion</location>
    </subcellularLocation>
</comment>
<dbReference type="EMBL" id="CP022196">
    <property type="protein sequence ID" value="ATG47603.1"/>
    <property type="molecule type" value="Genomic_DNA"/>
</dbReference>
<dbReference type="AlphaFoldDB" id="A0A291GAP1"/>
<evidence type="ECO:0000259" key="3">
    <source>
        <dbReference type="Pfam" id="PF05065"/>
    </source>
</evidence>
<dbReference type="Pfam" id="PF05065">
    <property type="entry name" value="Phage_capsid"/>
    <property type="match status" value="1"/>
</dbReference>
<dbReference type="OrthoDB" id="9786516at2"/>
<evidence type="ECO:0000313" key="5">
    <source>
        <dbReference type="Proteomes" id="UP000217935"/>
    </source>
</evidence>
<sequence length="428" mass="46636">MKTLAELKKRLAELKAEGMKMVDAAESAGGTFTEDQETKFAAIESEIAQVEEDIKEREKLDERRRSMKGSTALTPAGQNTVNDLNPETTGGFKDIGEFAVAVHGAVRAGMRGGTIDDRLVAVDGVHTGGGDAGEGYALPPAYRDSVWELVNDFDEFGGLIDEEPTEKREVKLSADETTPWGTAGIKAYWRAEESQMTASQLSDEGRSVPLHELYTLAIATEELLEDAPRLNNRLGTKAAMAIAWKKNLAIVEGTGVGQPLGWMKSSAIITVAKESGQTADTVVAKNIVNMYARLQRIPGDKPFWLINQNCLPELMFMTIGDKPIWMPPNGLADAPGGFLLGLPVRFSPFAETLGDKGDIQLISPKGYYGVRRTSGVKFASSIHLYFDRGLQAFRWQFRYGGQPHLSKPVTPKNGATTLSHFVTLAERA</sequence>
<dbReference type="NCBIfam" id="TIGR01554">
    <property type="entry name" value="major_cap_HK97"/>
    <property type="match status" value="1"/>
</dbReference>
<reference evidence="4 5" key="1">
    <citation type="submission" date="2017-06" db="EMBL/GenBank/DDBJ databases">
        <title>Celeribacter sp. TSPH2 complete genome sequence.</title>
        <authorList>
            <person name="Woo J.-H."/>
            <person name="Kim H.-S."/>
        </authorList>
    </citation>
    <scope>NUCLEOTIDE SEQUENCE [LARGE SCALE GENOMIC DNA]</scope>
    <source>
        <strain evidence="4 5">TSPH2</strain>
    </source>
</reference>
<name>A0A291GAP1_9RHOB</name>
<gene>
    <name evidence="4" type="ORF">CEW89_08450</name>
</gene>
<dbReference type="InterPro" id="IPR024455">
    <property type="entry name" value="Phage_capsid"/>
</dbReference>
<feature type="domain" description="Phage capsid-like C-terminal" evidence="3">
    <location>
        <begin position="135"/>
        <end position="409"/>
    </location>
</feature>
<feature type="compositionally biased region" description="Polar residues" evidence="2">
    <location>
        <begin position="68"/>
        <end position="87"/>
    </location>
</feature>
<organism evidence="4 5">
    <name type="scientific">Celeribacter ethanolicus</name>
    <dbReference type="NCBI Taxonomy" id="1758178"/>
    <lineage>
        <taxon>Bacteria</taxon>
        <taxon>Pseudomonadati</taxon>
        <taxon>Pseudomonadota</taxon>
        <taxon>Alphaproteobacteria</taxon>
        <taxon>Rhodobacterales</taxon>
        <taxon>Roseobacteraceae</taxon>
        <taxon>Celeribacter</taxon>
    </lineage>
</organism>
<evidence type="ECO:0000256" key="1">
    <source>
        <dbReference type="ARBA" id="ARBA00004328"/>
    </source>
</evidence>
<evidence type="ECO:0000256" key="2">
    <source>
        <dbReference type="SAM" id="MobiDB-lite"/>
    </source>
</evidence>
<keyword evidence="5" id="KW-1185">Reference proteome</keyword>
<dbReference type="KEGG" id="ceh:CEW89_08450"/>
<dbReference type="SUPFAM" id="SSF56563">
    <property type="entry name" value="Major capsid protein gp5"/>
    <property type="match status" value="1"/>
</dbReference>